<dbReference type="KEGG" id="lbc:LACBIDRAFT_308848"/>
<dbReference type="Proteomes" id="UP000001194">
    <property type="component" value="Unassembled WGS sequence"/>
</dbReference>
<reference evidence="3 4" key="1">
    <citation type="journal article" date="2008" name="Nature">
        <title>The genome of Laccaria bicolor provides insights into mycorrhizal symbiosis.</title>
        <authorList>
            <person name="Martin F."/>
            <person name="Aerts A."/>
            <person name="Ahren D."/>
            <person name="Brun A."/>
            <person name="Danchin E.G.J."/>
            <person name="Duchaussoy F."/>
            <person name="Gibon J."/>
            <person name="Kohler A."/>
            <person name="Lindquist E."/>
            <person name="Pereda V."/>
            <person name="Salamov A."/>
            <person name="Shapiro H.J."/>
            <person name="Wuyts J."/>
            <person name="Blaudez D."/>
            <person name="Buee M."/>
            <person name="Brokstein P."/>
            <person name="Canbaeck B."/>
            <person name="Cohen D."/>
            <person name="Courty P.E."/>
            <person name="Coutinho P.M."/>
            <person name="Delaruelle C."/>
            <person name="Detter J.C."/>
            <person name="Deveau A."/>
            <person name="DiFazio S."/>
            <person name="Duplessis S."/>
            <person name="Fraissinet-Tachet L."/>
            <person name="Lucic E."/>
            <person name="Frey-Klett P."/>
            <person name="Fourrey C."/>
            <person name="Feussner I."/>
            <person name="Gay G."/>
            <person name="Grimwood J."/>
            <person name="Hoegger P.J."/>
            <person name="Jain P."/>
            <person name="Kilaru S."/>
            <person name="Labbe J."/>
            <person name="Lin Y.C."/>
            <person name="Legue V."/>
            <person name="Le Tacon F."/>
            <person name="Marmeisse R."/>
            <person name="Melayah D."/>
            <person name="Montanini B."/>
            <person name="Muratet M."/>
            <person name="Nehls U."/>
            <person name="Niculita-Hirzel H."/>
            <person name="Oudot-Le Secq M.P."/>
            <person name="Peter M."/>
            <person name="Quesneville H."/>
            <person name="Rajashekar B."/>
            <person name="Reich M."/>
            <person name="Rouhier N."/>
            <person name="Schmutz J."/>
            <person name="Yin T."/>
            <person name="Chalot M."/>
            <person name="Henrissat B."/>
            <person name="Kuees U."/>
            <person name="Lucas S."/>
            <person name="Van de Peer Y."/>
            <person name="Podila G.K."/>
            <person name="Polle A."/>
            <person name="Pukkila P.J."/>
            <person name="Richardson P.M."/>
            <person name="Rouze P."/>
            <person name="Sanders I.R."/>
            <person name="Stajich J.E."/>
            <person name="Tunlid A."/>
            <person name="Tuskan G."/>
            <person name="Grigoriev I.V."/>
        </authorList>
    </citation>
    <scope>NUCLEOTIDE SEQUENCE [LARGE SCALE GENOMIC DNA]</scope>
    <source>
        <strain evidence="4">S238N-H82 / ATCC MYA-4686</strain>
    </source>
</reference>
<proteinExistence type="predicted"/>
<name>B0CXC4_LACBS</name>
<dbReference type="GeneID" id="6071221"/>
<keyword evidence="4" id="KW-1185">Reference proteome</keyword>
<dbReference type="InterPro" id="IPR029018">
    <property type="entry name" value="Hex-like_dom2"/>
</dbReference>
<accession>B0CXC4</accession>
<evidence type="ECO:0000256" key="2">
    <source>
        <dbReference type="SAM" id="Phobius"/>
    </source>
</evidence>
<evidence type="ECO:0000313" key="3">
    <source>
        <dbReference type="EMBL" id="EDR13234.1"/>
    </source>
</evidence>
<dbReference type="HOGENOM" id="CLU_3037947_0_0_1"/>
<feature type="transmembrane region" description="Helical" evidence="2">
    <location>
        <begin position="29"/>
        <end position="51"/>
    </location>
</feature>
<sequence length="59" mass="6385">MLSLTPTSGKVKSISEETIVDVETHMERYMLVVLAGGPTAMLTANSTLGLFRGLWTMVV</sequence>
<dbReference type="EMBL" id="DS547093">
    <property type="protein sequence ID" value="EDR13234.1"/>
    <property type="molecule type" value="Genomic_DNA"/>
</dbReference>
<evidence type="ECO:0000256" key="1">
    <source>
        <dbReference type="ARBA" id="ARBA00022801"/>
    </source>
</evidence>
<dbReference type="RefSeq" id="XP_001875732.1">
    <property type="nucleotide sequence ID" value="XM_001875697.1"/>
</dbReference>
<protein>
    <submittedName>
        <fullName evidence="3">Predicted protein</fullName>
    </submittedName>
</protein>
<dbReference type="AlphaFoldDB" id="B0CXC4"/>
<keyword evidence="2" id="KW-0812">Transmembrane</keyword>
<keyword evidence="2" id="KW-1133">Transmembrane helix</keyword>
<dbReference type="GO" id="GO:0016787">
    <property type="term" value="F:hydrolase activity"/>
    <property type="evidence" value="ECO:0007669"/>
    <property type="project" value="UniProtKB-KW"/>
</dbReference>
<evidence type="ECO:0000313" key="4">
    <source>
        <dbReference type="Proteomes" id="UP000001194"/>
    </source>
</evidence>
<dbReference type="SUPFAM" id="SSF55545">
    <property type="entry name" value="beta-N-acetylhexosaminidase-like domain"/>
    <property type="match status" value="1"/>
</dbReference>
<keyword evidence="1" id="KW-0378">Hydrolase</keyword>
<gene>
    <name evidence="3" type="ORF">LACBIDRAFT_308848</name>
</gene>
<dbReference type="InParanoid" id="B0CXC4"/>
<dbReference type="OrthoDB" id="428480at2759"/>
<keyword evidence="2" id="KW-0472">Membrane</keyword>
<organism evidence="4">
    <name type="scientific">Laccaria bicolor (strain S238N-H82 / ATCC MYA-4686)</name>
    <name type="common">Bicoloured deceiver</name>
    <name type="synonym">Laccaria laccata var. bicolor</name>
    <dbReference type="NCBI Taxonomy" id="486041"/>
    <lineage>
        <taxon>Eukaryota</taxon>
        <taxon>Fungi</taxon>
        <taxon>Dikarya</taxon>
        <taxon>Basidiomycota</taxon>
        <taxon>Agaricomycotina</taxon>
        <taxon>Agaricomycetes</taxon>
        <taxon>Agaricomycetidae</taxon>
        <taxon>Agaricales</taxon>
        <taxon>Agaricineae</taxon>
        <taxon>Hydnangiaceae</taxon>
        <taxon>Laccaria</taxon>
    </lineage>
</organism>